<comment type="caution">
    <text evidence="1">The sequence shown here is derived from an EMBL/GenBank/DDBJ whole genome shotgun (WGS) entry which is preliminary data.</text>
</comment>
<evidence type="ECO:0000313" key="2">
    <source>
        <dbReference type="Proteomes" id="UP001529510"/>
    </source>
</evidence>
<keyword evidence="2" id="KW-1185">Reference proteome</keyword>
<evidence type="ECO:0000313" key="1">
    <source>
        <dbReference type="EMBL" id="KAL0166656.1"/>
    </source>
</evidence>
<accession>A0ABD0P0A3</accession>
<organism evidence="1 2">
    <name type="scientific">Cirrhinus mrigala</name>
    <name type="common">Mrigala</name>
    <dbReference type="NCBI Taxonomy" id="683832"/>
    <lineage>
        <taxon>Eukaryota</taxon>
        <taxon>Metazoa</taxon>
        <taxon>Chordata</taxon>
        <taxon>Craniata</taxon>
        <taxon>Vertebrata</taxon>
        <taxon>Euteleostomi</taxon>
        <taxon>Actinopterygii</taxon>
        <taxon>Neopterygii</taxon>
        <taxon>Teleostei</taxon>
        <taxon>Ostariophysi</taxon>
        <taxon>Cypriniformes</taxon>
        <taxon>Cyprinidae</taxon>
        <taxon>Labeoninae</taxon>
        <taxon>Labeonini</taxon>
        <taxon>Cirrhinus</taxon>
    </lineage>
</organism>
<protein>
    <submittedName>
        <fullName evidence="1">Uncharacterized protein</fullName>
    </submittedName>
</protein>
<gene>
    <name evidence="1" type="ORF">M9458_038500</name>
</gene>
<dbReference type="Proteomes" id="UP001529510">
    <property type="component" value="Unassembled WGS sequence"/>
</dbReference>
<proteinExistence type="predicted"/>
<dbReference type="EMBL" id="JAMKFB020000019">
    <property type="protein sequence ID" value="KAL0166656.1"/>
    <property type="molecule type" value="Genomic_DNA"/>
</dbReference>
<dbReference type="AlphaFoldDB" id="A0ABD0P0A3"/>
<feature type="non-terminal residue" evidence="1">
    <location>
        <position position="1"/>
    </location>
</feature>
<sequence length="58" mass="6207">VERILCDTSVKFHHGLAPGNDVTGEVAGAGRLVVDLGRAEHTGPQLQIRHLAHKRLCG</sequence>
<name>A0ABD0P0A3_CIRMR</name>
<reference evidence="1 2" key="1">
    <citation type="submission" date="2024-05" db="EMBL/GenBank/DDBJ databases">
        <title>Genome sequencing and assembly of Indian major carp, Cirrhinus mrigala (Hamilton, 1822).</title>
        <authorList>
            <person name="Mohindra V."/>
            <person name="Chowdhury L.M."/>
            <person name="Lal K."/>
            <person name="Jena J.K."/>
        </authorList>
    </citation>
    <scope>NUCLEOTIDE SEQUENCE [LARGE SCALE GENOMIC DNA]</scope>
    <source>
        <strain evidence="1">CM1030</strain>
        <tissue evidence="1">Blood</tissue>
    </source>
</reference>
<feature type="non-terminal residue" evidence="1">
    <location>
        <position position="58"/>
    </location>
</feature>